<dbReference type="Pfam" id="PF24809">
    <property type="entry name" value="DUF7708"/>
    <property type="match status" value="1"/>
</dbReference>
<dbReference type="AlphaFoldDB" id="A0A0C3D9F6"/>
<dbReference type="InterPro" id="IPR056884">
    <property type="entry name" value="NPHP3-like_N"/>
</dbReference>
<feature type="domain" description="DUF7708" evidence="2">
    <location>
        <begin position="101"/>
        <end position="243"/>
    </location>
</feature>
<protein>
    <recommendedName>
        <fullName evidence="6">NACHT domain-containing protein</fullName>
    </recommendedName>
</protein>
<reference evidence="4 5" key="1">
    <citation type="submission" date="2014-04" db="EMBL/GenBank/DDBJ databases">
        <authorList>
            <consortium name="DOE Joint Genome Institute"/>
            <person name="Kuo A."/>
            <person name="Martino E."/>
            <person name="Perotto S."/>
            <person name="Kohler A."/>
            <person name="Nagy L.G."/>
            <person name="Floudas D."/>
            <person name="Copeland A."/>
            <person name="Barry K.W."/>
            <person name="Cichocki N."/>
            <person name="Veneault-Fourrey C."/>
            <person name="LaButti K."/>
            <person name="Lindquist E.A."/>
            <person name="Lipzen A."/>
            <person name="Lundell T."/>
            <person name="Morin E."/>
            <person name="Murat C."/>
            <person name="Sun H."/>
            <person name="Tunlid A."/>
            <person name="Henrissat B."/>
            <person name="Grigoriev I.V."/>
            <person name="Hibbett D.S."/>
            <person name="Martin F."/>
            <person name="Nordberg H.P."/>
            <person name="Cantor M.N."/>
            <person name="Hua S.X."/>
        </authorList>
    </citation>
    <scope>NUCLEOTIDE SEQUENCE [LARGE SCALE GENOMIC DNA]</scope>
    <source>
        <strain evidence="4 5">Zn</strain>
    </source>
</reference>
<dbReference type="OrthoDB" id="61900at2759"/>
<keyword evidence="1" id="KW-0677">Repeat</keyword>
<accession>A0A0C3D9F6</accession>
<proteinExistence type="predicted"/>
<evidence type="ECO:0000313" key="5">
    <source>
        <dbReference type="Proteomes" id="UP000054321"/>
    </source>
</evidence>
<evidence type="ECO:0000259" key="2">
    <source>
        <dbReference type="Pfam" id="PF24809"/>
    </source>
</evidence>
<keyword evidence="5" id="KW-1185">Reference proteome</keyword>
<feature type="domain" description="Nephrocystin 3-like N-terminal" evidence="3">
    <location>
        <begin position="347"/>
        <end position="499"/>
    </location>
</feature>
<dbReference type="InParanoid" id="A0A0C3D9F6"/>
<dbReference type="Pfam" id="PF24883">
    <property type="entry name" value="NPHP3_N"/>
    <property type="match status" value="1"/>
</dbReference>
<organism evidence="4 5">
    <name type="scientific">Oidiodendron maius (strain Zn)</name>
    <dbReference type="NCBI Taxonomy" id="913774"/>
    <lineage>
        <taxon>Eukaryota</taxon>
        <taxon>Fungi</taxon>
        <taxon>Dikarya</taxon>
        <taxon>Ascomycota</taxon>
        <taxon>Pezizomycotina</taxon>
        <taxon>Leotiomycetes</taxon>
        <taxon>Leotiomycetes incertae sedis</taxon>
        <taxon>Myxotrichaceae</taxon>
        <taxon>Oidiodendron</taxon>
    </lineage>
</organism>
<dbReference type="HOGENOM" id="CLU_513969_0_0_1"/>
<evidence type="ECO:0000259" key="3">
    <source>
        <dbReference type="Pfam" id="PF24883"/>
    </source>
</evidence>
<dbReference type="Proteomes" id="UP000054321">
    <property type="component" value="Unassembled WGS sequence"/>
</dbReference>
<evidence type="ECO:0008006" key="6">
    <source>
        <dbReference type="Google" id="ProtNLM"/>
    </source>
</evidence>
<dbReference type="EMBL" id="KN832880">
    <property type="protein sequence ID" value="KIM98562.1"/>
    <property type="molecule type" value="Genomic_DNA"/>
</dbReference>
<gene>
    <name evidence="4" type="ORF">OIDMADRAFT_56911</name>
</gene>
<name>A0A0C3D9F6_OIDMZ</name>
<dbReference type="InterPro" id="IPR056125">
    <property type="entry name" value="DUF7708"/>
</dbReference>
<evidence type="ECO:0000256" key="1">
    <source>
        <dbReference type="ARBA" id="ARBA00022737"/>
    </source>
</evidence>
<reference evidence="5" key="2">
    <citation type="submission" date="2015-01" db="EMBL/GenBank/DDBJ databases">
        <title>Evolutionary Origins and Diversification of the Mycorrhizal Mutualists.</title>
        <authorList>
            <consortium name="DOE Joint Genome Institute"/>
            <consortium name="Mycorrhizal Genomics Consortium"/>
            <person name="Kohler A."/>
            <person name="Kuo A."/>
            <person name="Nagy L.G."/>
            <person name="Floudas D."/>
            <person name="Copeland A."/>
            <person name="Barry K.W."/>
            <person name="Cichocki N."/>
            <person name="Veneault-Fourrey C."/>
            <person name="LaButti K."/>
            <person name="Lindquist E.A."/>
            <person name="Lipzen A."/>
            <person name="Lundell T."/>
            <person name="Morin E."/>
            <person name="Murat C."/>
            <person name="Riley R."/>
            <person name="Ohm R."/>
            <person name="Sun H."/>
            <person name="Tunlid A."/>
            <person name="Henrissat B."/>
            <person name="Grigoriev I.V."/>
            <person name="Hibbett D.S."/>
            <person name="Martin F."/>
        </authorList>
    </citation>
    <scope>NUCLEOTIDE SEQUENCE [LARGE SCALE GENOMIC DNA]</scope>
    <source>
        <strain evidence="5">Zn</strain>
    </source>
</reference>
<sequence>MDHLATKDLMTVDRLASLRGNTNALSHWYEPGKDFFFYAAAQNACRISKARLLKLKLSDEEQELLSAPPKAEDLRQRLKDIGEVQERQLKKSKMGRISSEFVNGFCDVAIRTSGIVEILLPQSPEYTVTYGLLIILFKSVVTKKDREEFLSTYLESLAGRLPLIEFYQTTFPTDAMKLAVAGIFVEMMRLLDEALIYCRSGRLGKLMDAVLQPTKTKLDSYVANVEKQVKKMEALKNVAHEAQTADLKDIVKDTGSVVAKLYQSIERSTTAIGISMEILNDRIDCLELRASRMTVFEMIKHSQQLQDIILSEGWEPEIELELVLQRGFRLSPKDHWENNGVLDGLLAWSKIPGSSLLWVGGSSGNQDPWVTELSADMIQALQPQLLTLVYVFCEDVKKRTLTPIRLVKQLIIQILDLHPEIAYHNPKLFNVSRFKRAIDFSQVWRIFEELALEVPDLFLIIDRVEECEIDDEVDLKTNLLPSILNLVKRSRSSRVIITSTYSPPVEVRNNPFLQDIYIDTAEYSNGDIVR</sequence>
<evidence type="ECO:0000313" key="4">
    <source>
        <dbReference type="EMBL" id="KIM98562.1"/>
    </source>
</evidence>